<keyword evidence="2" id="KW-1185">Reference proteome</keyword>
<organism evidence="1 2">
    <name type="scientific">Halalkalibacter nanhaiisediminis</name>
    <dbReference type="NCBI Taxonomy" id="688079"/>
    <lineage>
        <taxon>Bacteria</taxon>
        <taxon>Bacillati</taxon>
        <taxon>Bacillota</taxon>
        <taxon>Bacilli</taxon>
        <taxon>Bacillales</taxon>
        <taxon>Bacillaceae</taxon>
        <taxon>Halalkalibacter</taxon>
    </lineage>
</organism>
<sequence>MIRKTWHASRTMLLSPVALVLTILFLPALLVTDIPTLQQFFDFIHQNDSH</sequence>
<evidence type="ECO:0000313" key="2">
    <source>
        <dbReference type="Proteomes" id="UP000315711"/>
    </source>
</evidence>
<dbReference type="EMBL" id="VLKZ01000011">
    <property type="protein sequence ID" value="TWI53944.1"/>
    <property type="molecule type" value="Genomic_DNA"/>
</dbReference>
<gene>
    <name evidence="1" type="ORF">IQ10_03252</name>
</gene>
<comment type="caution">
    <text evidence="1">The sequence shown here is derived from an EMBL/GenBank/DDBJ whole genome shotgun (WGS) entry which is preliminary data.</text>
</comment>
<dbReference type="AlphaFoldDB" id="A0A562QB43"/>
<protein>
    <submittedName>
        <fullName evidence="1">Uncharacterized protein</fullName>
    </submittedName>
</protein>
<accession>A0A562QB43</accession>
<proteinExistence type="predicted"/>
<dbReference type="RefSeq" id="WP_158640062.1">
    <property type="nucleotide sequence ID" value="NZ_VLKZ01000011.1"/>
</dbReference>
<dbReference type="Proteomes" id="UP000315711">
    <property type="component" value="Unassembled WGS sequence"/>
</dbReference>
<reference evidence="1 2" key="1">
    <citation type="journal article" date="2015" name="Stand. Genomic Sci.">
        <title>Genomic Encyclopedia of Bacterial and Archaeal Type Strains, Phase III: the genomes of soil and plant-associated and newly described type strains.</title>
        <authorList>
            <person name="Whitman W.B."/>
            <person name="Woyke T."/>
            <person name="Klenk H.P."/>
            <person name="Zhou Y."/>
            <person name="Lilburn T.G."/>
            <person name="Beck B.J."/>
            <person name="De Vos P."/>
            <person name="Vandamme P."/>
            <person name="Eisen J.A."/>
            <person name="Garrity G."/>
            <person name="Hugenholtz P."/>
            <person name="Kyrpides N.C."/>
        </authorList>
    </citation>
    <scope>NUCLEOTIDE SEQUENCE [LARGE SCALE GENOMIC DNA]</scope>
    <source>
        <strain evidence="1 2">CGMCC 1.10116</strain>
    </source>
</reference>
<evidence type="ECO:0000313" key="1">
    <source>
        <dbReference type="EMBL" id="TWI53944.1"/>
    </source>
</evidence>
<name>A0A562QB43_9BACI</name>